<feature type="non-terminal residue" evidence="9">
    <location>
        <position position="212"/>
    </location>
</feature>
<evidence type="ECO:0000256" key="5">
    <source>
        <dbReference type="ARBA" id="ARBA00022801"/>
    </source>
</evidence>
<organism evidence="9 10">
    <name type="scientific">Blyttiomyces helicus</name>
    <dbReference type="NCBI Taxonomy" id="388810"/>
    <lineage>
        <taxon>Eukaryota</taxon>
        <taxon>Fungi</taxon>
        <taxon>Fungi incertae sedis</taxon>
        <taxon>Chytridiomycota</taxon>
        <taxon>Chytridiomycota incertae sedis</taxon>
        <taxon>Chytridiomycetes</taxon>
        <taxon>Chytridiomycetes incertae sedis</taxon>
        <taxon>Blyttiomyces</taxon>
    </lineage>
</organism>
<evidence type="ECO:0000256" key="7">
    <source>
        <dbReference type="SAM" id="SignalP"/>
    </source>
</evidence>
<name>A0A4V1IPN2_9FUNG</name>
<feature type="signal peptide" evidence="7">
    <location>
        <begin position="1"/>
        <end position="21"/>
    </location>
</feature>
<accession>A0A4V1IPN2</accession>
<dbReference type="EMBL" id="ML000995">
    <property type="protein sequence ID" value="RKO83647.1"/>
    <property type="molecule type" value="Genomic_DNA"/>
</dbReference>
<evidence type="ECO:0000256" key="6">
    <source>
        <dbReference type="ARBA" id="ARBA00023145"/>
    </source>
</evidence>
<dbReference type="Proteomes" id="UP000269721">
    <property type="component" value="Unassembled WGS sequence"/>
</dbReference>
<dbReference type="GO" id="GO:0009277">
    <property type="term" value="C:fungal-type cell wall"/>
    <property type="evidence" value="ECO:0007669"/>
    <property type="project" value="TreeGrafter"/>
</dbReference>
<dbReference type="InterPro" id="IPR001461">
    <property type="entry name" value="Aspartic_peptidase_A1"/>
</dbReference>
<evidence type="ECO:0000256" key="3">
    <source>
        <dbReference type="ARBA" id="ARBA00022729"/>
    </source>
</evidence>
<proteinExistence type="inferred from homology"/>
<reference evidence="10" key="1">
    <citation type="journal article" date="2018" name="Nat. Microbiol.">
        <title>Leveraging single-cell genomics to expand the fungal tree of life.</title>
        <authorList>
            <person name="Ahrendt S.R."/>
            <person name="Quandt C.A."/>
            <person name="Ciobanu D."/>
            <person name="Clum A."/>
            <person name="Salamov A."/>
            <person name="Andreopoulos B."/>
            <person name="Cheng J.F."/>
            <person name="Woyke T."/>
            <person name="Pelin A."/>
            <person name="Henrissat B."/>
            <person name="Reynolds N.K."/>
            <person name="Benny G.L."/>
            <person name="Smith M.E."/>
            <person name="James T.Y."/>
            <person name="Grigoriev I.V."/>
        </authorList>
    </citation>
    <scope>NUCLEOTIDE SEQUENCE [LARGE SCALE GENOMIC DNA]</scope>
</reference>
<gene>
    <name evidence="9" type="ORF">BDK51DRAFT_35343</name>
</gene>
<dbReference type="CDD" id="cd05471">
    <property type="entry name" value="pepsin_like"/>
    <property type="match status" value="1"/>
</dbReference>
<feature type="chain" id="PRO_5020304970" evidence="7">
    <location>
        <begin position="22"/>
        <end position="212"/>
    </location>
</feature>
<dbReference type="GO" id="GO:0004190">
    <property type="term" value="F:aspartic-type endopeptidase activity"/>
    <property type="evidence" value="ECO:0007669"/>
    <property type="project" value="UniProtKB-KW"/>
</dbReference>
<dbReference type="GO" id="GO:0006508">
    <property type="term" value="P:proteolysis"/>
    <property type="evidence" value="ECO:0007669"/>
    <property type="project" value="UniProtKB-KW"/>
</dbReference>
<keyword evidence="10" id="KW-1185">Reference proteome</keyword>
<feature type="domain" description="Peptidase A1" evidence="8">
    <location>
        <begin position="52"/>
        <end position="212"/>
    </location>
</feature>
<evidence type="ECO:0000256" key="2">
    <source>
        <dbReference type="ARBA" id="ARBA00022670"/>
    </source>
</evidence>
<dbReference type="InterPro" id="IPR021109">
    <property type="entry name" value="Peptidase_aspartic_dom_sf"/>
</dbReference>
<dbReference type="Pfam" id="PF00026">
    <property type="entry name" value="Asp"/>
    <property type="match status" value="1"/>
</dbReference>
<keyword evidence="5" id="KW-0378">Hydrolase</keyword>
<protein>
    <submittedName>
        <fullName evidence="9">Aspartic peptidase domain-containing protein</fullName>
    </submittedName>
</protein>
<sequence>MYQQSLLFGMAVAAVSMAVDAAPARRSTDDTFSTPISTAIAPLQNFGWDGYYAANVTVGTSANAVTLPIQLDTGSNVFWINGGYVNASDYENTNFTFNIGYADGSGSFGNLYCGGFEIAGVEADAESGCFGITDASSRDGKAGMIGLMRRESEDMVDDSFVGPLNLKSFGMYLSHVSDSNNTGTFSINGIDPAHVEGPFTVAPPPIVAHSLD</sequence>
<dbReference type="GO" id="GO:0005576">
    <property type="term" value="C:extracellular region"/>
    <property type="evidence" value="ECO:0007669"/>
    <property type="project" value="TreeGrafter"/>
</dbReference>
<dbReference type="InterPro" id="IPR033121">
    <property type="entry name" value="PEPTIDASE_A1"/>
</dbReference>
<evidence type="ECO:0000256" key="4">
    <source>
        <dbReference type="ARBA" id="ARBA00022750"/>
    </source>
</evidence>
<dbReference type="SUPFAM" id="SSF50630">
    <property type="entry name" value="Acid proteases"/>
    <property type="match status" value="1"/>
</dbReference>
<dbReference type="InterPro" id="IPR034164">
    <property type="entry name" value="Pepsin-like_dom"/>
</dbReference>
<evidence type="ECO:0000256" key="1">
    <source>
        <dbReference type="ARBA" id="ARBA00007447"/>
    </source>
</evidence>
<dbReference type="GO" id="GO:0031505">
    <property type="term" value="P:fungal-type cell wall organization"/>
    <property type="evidence" value="ECO:0007669"/>
    <property type="project" value="TreeGrafter"/>
</dbReference>
<keyword evidence="3 7" id="KW-0732">Signal</keyword>
<keyword evidence="4" id="KW-0064">Aspartyl protease</keyword>
<dbReference type="Gene3D" id="2.40.70.10">
    <property type="entry name" value="Acid Proteases"/>
    <property type="match status" value="1"/>
</dbReference>
<evidence type="ECO:0000259" key="8">
    <source>
        <dbReference type="PROSITE" id="PS51767"/>
    </source>
</evidence>
<keyword evidence="6" id="KW-0865">Zymogen</keyword>
<dbReference type="PANTHER" id="PTHR47965:SF12">
    <property type="entry name" value="ASPARTIC PROTEINASE 3-RELATED"/>
    <property type="match status" value="1"/>
</dbReference>
<dbReference type="AlphaFoldDB" id="A0A4V1IPN2"/>
<evidence type="ECO:0000313" key="10">
    <source>
        <dbReference type="Proteomes" id="UP000269721"/>
    </source>
</evidence>
<comment type="similarity">
    <text evidence="1">Belongs to the peptidase A1 family.</text>
</comment>
<dbReference type="PANTHER" id="PTHR47965">
    <property type="entry name" value="ASPARTYL PROTEASE-RELATED"/>
    <property type="match status" value="1"/>
</dbReference>
<evidence type="ECO:0000313" key="9">
    <source>
        <dbReference type="EMBL" id="RKO83647.1"/>
    </source>
</evidence>
<keyword evidence="2" id="KW-0645">Protease</keyword>
<dbReference type="PROSITE" id="PS51767">
    <property type="entry name" value="PEPTIDASE_A1"/>
    <property type="match status" value="1"/>
</dbReference>